<feature type="domain" description="Protein kinase" evidence="2">
    <location>
        <begin position="32"/>
        <end position="302"/>
    </location>
</feature>
<dbReference type="AlphaFoldDB" id="A0A2Z6RX48"/>
<dbReference type="SUPFAM" id="SSF81901">
    <property type="entry name" value="HCP-like"/>
    <property type="match status" value="2"/>
</dbReference>
<evidence type="ECO:0000256" key="1">
    <source>
        <dbReference type="SAM" id="Coils"/>
    </source>
</evidence>
<evidence type="ECO:0000259" key="2">
    <source>
        <dbReference type="PROSITE" id="PS50011"/>
    </source>
</evidence>
<dbReference type="InterPro" id="IPR000719">
    <property type="entry name" value="Prot_kinase_dom"/>
</dbReference>
<feature type="coiled-coil region" evidence="1">
    <location>
        <begin position="311"/>
        <end position="338"/>
    </location>
</feature>
<name>A0A2Z6RX48_9GLOM</name>
<evidence type="ECO:0000313" key="3">
    <source>
        <dbReference type="EMBL" id="GBC01042.1"/>
    </source>
</evidence>
<dbReference type="Gene3D" id="1.10.510.10">
    <property type="entry name" value="Transferase(Phosphotransferase) domain 1"/>
    <property type="match status" value="1"/>
</dbReference>
<dbReference type="Proteomes" id="UP000247702">
    <property type="component" value="Unassembled WGS sequence"/>
</dbReference>
<dbReference type="PROSITE" id="PS50011">
    <property type="entry name" value="PROTEIN_KINASE_DOM"/>
    <property type="match status" value="1"/>
</dbReference>
<comment type="caution">
    <text evidence="3">The sequence shown here is derived from an EMBL/GenBank/DDBJ whole genome shotgun (WGS) entry which is preliminary data.</text>
</comment>
<dbReference type="GO" id="GO:0005524">
    <property type="term" value="F:ATP binding"/>
    <property type="evidence" value="ECO:0007669"/>
    <property type="project" value="InterPro"/>
</dbReference>
<protein>
    <recommendedName>
        <fullName evidence="2">Protein kinase domain-containing protein</fullName>
    </recommendedName>
</protein>
<dbReference type="InterPro" id="IPR011009">
    <property type="entry name" value="Kinase-like_dom_sf"/>
</dbReference>
<dbReference type="SUPFAM" id="SSF56112">
    <property type="entry name" value="Protein kinase-like (PK-like)"/>
    <property type="match status" value="1"/>
</dbReference>
<keyword evidence="1" id="KW-0175">Coiled coil</keyword>
<evidence type="ECO:0000313" key="4">
    <source>
        <dbReference type="Proteomes" id="UP000247702"/>
    </source>
</evidence>
<keyword evidence="4" id="KW-1185">Reference proteome</keyword>
<dbReference type="PRINTS" id="PR00109">
    <property type="entry name" value="TYRKINASE"/>
</dbReference>
<proteinExistence type="predicted"/>
<dbReference type="InterPro" id="IPR011990">
    <property type="entry name" value="TPR-like_helical_dom_sf"/>
</dbReference>
<accession>A0A2Z6RX48</accession>
<reference evidence="3 4" key="1">
    <citation type="submission" date="2017-11" db="EMBL/GenBank/DDBJ databases">
        <title>The genome of Rhizophagus clarus HR1 reveals common genetic basis of auxotrophy among arbuscular mycorrhizal fungi.</title>
        <authorList>
            <person name="Kobayashi Y."/>
        </authorList>
    </citation>
    <scope>NUCLEOTIDE SEQUENCE [LARGE SCALE GENOMIC DNA]</scope>
    <source>
        <strain evidence="3 4">HR1</strain>
    </source>
</reference>
<organism evidence="3 4">
    <name type="scientific">Rhizophagus clarus</name>
    <dbReference type="NCBI Taxonomy" id="94130"/>
    <lineage>
        <taxon>Eukaryota</taxon>
        <taxon>Fungi</taxon>
        <taxon>Fungi incertae sedis</taxon>
        <taxon>Mucoromycota</taxon>
        <taxon>Glomeromycotina</taxon>
        <taxon>Glomeromycetes</taxon>
        <taxon>Glomerales</taxon>
        <taxon>Glomeraceae</taxon>
        <taxon>Rhizophagus</taxon>
    </lineage>
</organism>
<dbReference type="InterPro" id="IPR001245">
    <property type="entry name" value="Ser-Thr/Tyr_kinase_cat_dom"/>
</dbReference>
<sequence>MQANIDNSNEYVDWIEEAISTGNIKCYDYGRFRNVREIGTGSLGKVYCADWSNFNGHVALKSFYNHNEITAKEIVHEIQLQREVCFHDNIVHFCGITAENDLKNFSLVMEYADNGTLRNYLKENFDNLTWDDKFNLAFQLVHVVLCLHDEGIIHRNLHSNNILIHKNTIKLANLGLSKRIKEASEPRSRLVEMIPYTDPQSFDRQTNKVEQQQMYSLNEKSDVYSIGILLWEISSGHPPFESERHDFGLILEILEGRREEPVSETPKDYINIYTDCWNGKPDDRPTIREVFAKLNASKDKIVNESDYSMIVDKMVNLLDKIEEKKENEKQIILNYLNNHKITPKDYYDWLLSNQDNSNSNYIVLLGEFNYLGIGTDVDMSKALELYQLAVDLGNVSGINNLGYFYRNGIGVNVNKGKAYELYQKAANLGSTSSINNLGYCYENKIGRNLSERKAFEFYEKAANSGNTYGMKNLGDCYYCNFGSGGVDEQKAFDLFQEAANLGNTCAMSELGRCYQRGIGTSIDKQKAFEWFQKAANLENYIAQYNLAFMYENGEGTVKDMKNAIYWYKKSAEQGDQDAQNKLKQILN</sequence>
<dbReference type="SMART" id="SM00671">
    <property type="entry name" value="SEL1"/>
    <property type="match status" value="6"/>
</dbReference>
<dbReference type="EMBL" id="BEXD01003380">
    <property type="protein sequence ID" value="GBC01042.1"/>
    <property type="molecule type" value="Genomic_DNA"/>
</dbReference>
<dbReference type="GO" id="GO:0004672">
    <property type="term" value="F:protein kinase activity"/>
    <property type="evidence" value="ECO:0007669"/>
    <property type="project" value="InterPro"/>
</dbReference>
<dbReference type="Gene3D" id="1.25.40.10">
    <property type="entry name" value="Tetratricopeptide repeat domain"/>
    <property type="match status" value="1"/>
</dbReference>
<dbReference type="Pfam" id="PF08238">
    <property type="entry name" value="Sel1"/>
    <property type="match status" value="6"/>
</dbReference>
<dbReference type="InterPro" id="IPR052945">
    <property type="entry name" value="Mitotic_Regulator"/>
</dbReference>
<dbReference type="PANTHER" id="PTHR43628:SF1">
    <property type="entry name" value="CHITIN SYNTHASE REGULATORY FACTOR 2-RELATED"/>
    <property type="match status" value="1"/>
</dbReference>
<dbReference type="InterPro" id="IPR006597">
    <property type="entry name" value="Sel1-like"/>
</dbReference>
<gene>
    <name evidence="3" type="ORF">RclHR1_04040012</name>
</gene>
<dbReference type="Pfam" id="PF07714">
    <property type="entry name" value="PK_Tyr_Ser-Thr"/>
    <property type="match status" value="1"/>
</dbReference>
<dbReference type="PANTHER" id="PTHR43628">
    <property type="entry name" value="ACTIVATOR OF C KINASE PROTEIN 1-RELATED"/>
    <property type="match status" value="1"/>
</dbReference>